<dbReference type="Proteomes" id="UP000680067">
    <property type="component" value="Unassembled WGS sequence"/>
</dbReference>
<reference evidence="1" key="1">
    <citation type="submission" date="2021-04" db="EMBL/GenBank/DDBJ databases">
        <title>novel species isolated from subtropical streams in China.</title>
        <authorList>
            <person name="Lu H."/>
        </authorList>
    </citation>
    <scope>NUCLEOTIDE SEQUENCE</scope>
    <source>
        <strain evidence="1">LFS511W</strain>
    </source>
</reference>
<keyword evidence="2" id="KW-1185">Reference proteome</keyword>
<proteinExistence type="predicted"/>
<name>A0A941DNK3_9BURK</name>
<dbReference type="EMBL" id="JAGSPN010000020">
    <property type="protein sequence ID" value="MBR7784183.1"/>
    <property type="molecule type" value="Genomic_DNA"/>
</dbReference>
<dbReference type="RefSeq" id="WP_212689451.1">
    <property type="nucleotide sequence ID" value="NZ_JAGSPN010000020.1"/>
</dbReference>
<organism evidence="1 2">
    <name type="scientific">Undibacterium luofuense</name>
    <dbReference type="NCBI Taxonomy" id="2828733"/>
    <lineage>
        <taxon>Bacteria</taxon>
        <taxon>Pseudomonadati</taxon>
        <taxon>Pseudomonadota</taxon>
        <taxon>Betaproteobacteria</taxon>
        <taxon>Burkholderiales</taxon>
        <taxon>Oxalobacteraceae</taxon>
        <taxon>Undibacterium</taxon>
    </lineage>
</organism>
<accession>A0A941DNK3</accession>
<dbReference type="AlphaFoldDB" id="A0A941DNK3"/>
<comment type="caution">
    <text evidence="1">The sequence shown here is derived from an EMBL/GenBank/DDBJ whole genome shotgun (WGS) entry which is preliminary data.</text>
</comment>
<evidence type="ECO:0000313" key="2">
    <source>
        <dbReference type="Proteomes" id="UP000680067"/>
    </source>
</evidence>
<sequence length="72" mass="7955">MISCGYQWFAMLAIVRNTAETDICCRADFSLLTFISYQASDIDGHLSFIRPLFLKHPACAIPVVLSGSLTLT</sequence>
<gene>
    <name evidence="1" type="ORF">KDM89_18735</name>
</gene>
<evidence type="ECO:0000313" key="1">
    <source>
        <dbReference type="EMBL" id="MBR7784183.1"/>
    </source>
</evidence>
<protein>
    <submittedName>
        <fullName evidence="1">Uncharacterized protein</fullName>
    </submittedName>
</protein>